<evidence type="ECO:0000313" key="14">
    <source>
        <dbReference type="EMBL" id="MBT0960863.1"/>
    </source>
</evidence>
<reference evidence="15" key="1">
    <citation type="journal article" date="2022" name="ISME J.">
        <title>Genetic and phylogenetic analysis of dissimilatory iodate-reducing bacteria identifies potential niches across the world's oceans.</title>
        <authorList>
            <person name="Reyes-Umana V."/>
            <person name="Henning Z."/>
            <person name="Lee K."/>
            <person name="Barnum T.P."/>
            <person name="Coates J.D."/>
        </authorList>
    </citation>
    <scope>NUCLEOTIDE SEQUENCE [LARGE SCALE GENOMIC DNA]</scope>
    <source>
        <strain evidence="15">IR12</strain>
    </source>
</reference>
<organism evidence="14 15">
    <name type="scientific">Denitromonas iodatirespirans</name>
    <dbReference type="NCBI Taxonomy" id="2795389"/>
    <lineage>
        <taxon>Bacteria</taxon>
        <taxon>Pseudomonadati</taxon>
        <taxon>Pseudomonadota</taxon>
        <taxon>Betaproteobacteria</taxon>
        <taxon>Rhodocyclales</taxon>
        <taxon>Zoogloeaceae</taxon>
        <taxon>Denitromonas</taxon>
    </lineage>
</organism>
<dbReference type="EC" id="2.7.1.130" evidence="3 13"/>
<evidence type="ECO:0000256" key="10">
    <source>
        <dbReference type="ARBA" id="ARBA00022840"/>
    </source>
</evidence>
<dbReference type="HAMAP" id="MF_00409">
    <property type="entry name" value="LpxK"/>
    <property type="match status" value="1"/>
</dbReference>
<dbReference type="GO" id="GO:0005524">
    <property type="term" value="F:ATP binding"/>
    <property type="evidence" value="ECO:0007669"/>
    <property type="project" value="UniProtKB-UniRule"/>
</dbReference>
<name>A0A944H754_DENI1</name>
<dbReference type="GO" id="GO:0009029">
    <property type="term" value="F:lipid-A 4'-kinase activity"/>
    <property type="evidence" value="ECO:0007669"/>
    <property type="project" value="UniProtKB-UniRule"/>
</dbReference>
<dbReference type="GO" id="GO:0005886">
    <property type="term" value="C:plasma membrane"/>
    <property type="evidence" value="ECO:0007669"/>
    <property type="project" value="TreeGrafter"/>
</dbReference>
<dbReference type="NCBIfam" id="TIGR00682">
    <property type="entry name" value="lpxK"/>
    <property type="match status" value="1"/>
</dbReference>
<evidence type="ECO:0000256" key="5">
    <source>
        <dbReference type="ARBA" id="ARBA00022516"/>
    </source>
</evidence>
<comment type="caution">
    <text evidence="14">The sequence shown here is derived from an EMBL/GenBank/DDBJ whole genome shotgun (WGS) entry which is preliminary data.</text>
</comment>
<dbReference type="InterPro" id="IPR027417">
    <property type="entry name" value="P-loop_NTPase"/>
</dbReference>
<keyword evidence="8 13" id="KW-0547">Nucleotide-binding</keyword>
<dbReference type="PANTHER" id="PTHR42724:SF1">
    <property type="entry name" value="TETRAACYLDISACCHARIDE 4'-KINASE, MITOCHONDRIAL-RELATED"/>
    <property type="match status" value="1"/>
</dbReference>
<dbReference type="RefSeq" id="WP_214360614.1">
    <property type="nucleotide sequence ID" value="NZ_JAEKFT010000005.1"/>
</dbReference>
<keyword evidence="11 13" id="KW-0443">Lipid metabolism</keyword>
<evidence type="ECO:0000256" key="6">
    <source>
        <dbReference type="ARBA" id="ARBA00022556"/>
    </source>
</evidence>
<dbReference type="InterPro" id="IPR003758">
    <property type="entry name" value="LpxK"/>
</dbReference>
<evidence type="ECO:0000256" key="4">
    <source>
        <dbReference type="ARBA" id="ARBA00016436"/>
    </source>
</evidence>
<gene>
    <name evidence="13" type="primary">lpxK</name>
    <name evidence="14" type="ORF">I8J34_06695</name>
</gene>
<evidence type="ECO:0000256" key="8">
    <source>
        <dbReference type="ARBA" id="ARBA00022741"/>
    </source>
</evidence>
<evidence type="ECO:0000256" key="11">
    <source>
        <dbReference type="ARBA" id="ARBA00023098"/>
    </source>
</evidence>
<evidence type="ECO:0000256" key="3">
    <source>
        <dbReference type="ARBA" id="ARBA00012071"/>
    </source>
</evidence>
<keyword evidence="7 13" id="KW-0808">Transferase</keyword>
<feature type="binding site" evidence="13">
    <location>
        <begin position="58"/>
        <end position="65"/>
    </location>
    <ligand>
        <name>ATP</name>
        <dbReference type="ChEBI" id="CHEBI:30616"/>
    </ligand>
</feature>
<comment type="function">
    <text evidence="1 13">Transfers the gamma-phosphate of ATP to the 4'-position of a tetraacyldisaccharide 1-phosphate intermediate (termed DS-1-P) to form tetraacyldisaccharide 1,4'-bis-phosphate (lipid IVA).</text>
</comment>
<dbReference type="SUPFAM" id="SSF52540">
    <property type="entry name" value="P-loop containing nucleoside triphosphate hydrolases"/>
    <property type="match status" value="1"/>
</dbReference>
<comment type="catalytic activity">
    <reaction evidence="13">
        <text>a lipid A disaccharide + ATP = a lipid IVA + ADP + H(+)</text>
        <dbReference type="Rhea" id="RHEA:67840"/>
        <dbReference type="ChEBI" id="CHEBI:15378"/>
        <dbReference type="ChEBI" id="CHEBI:30616"/>
        <dbReference type="ChEBI" id="CHEBI:176343"/>
        <dbReference type="ChEBI" id="CHEBI:176425"/>
        <dbReference type="ChEBI" id="CHEBI:456216"/>
        <dbReference type="EC" id="2.7.1.130"/>
    </reaction>
</comment>
<evidence type="ECO:0000256" key="7">
    <source>
        <dbReference type="ARBA" id="ARBA00022679"/>
    </source>
</evidence>
<comment type="pathway">
    <text evidence="2 13">Glycolipid biosynthesis; lipid IV(A) biosynthesis; lipid IV(A) from (3R)-3-hydroxytetradecanoyl-[acyl-carrier-protein] and UDP-N-acetyl-alpha-D-glucosamine: step 6/6.</text>
</comment>
<accession>A0A944H754</accession>
<keyword evidence="5 13" id="KW-0444">Lipid biosynthesis</keyword>
<dbReference type="GO" id="GO:0009245">
    <property type="term" value="P:lipid A biosynthetic process"/>
    <property type="evidence" value="ECO:0007669"/>
    <property type="project" value="UniProtKB-UniRule"/>
</dbReference>
<evidence type="ECO:0000256" key="12">
    <source>
        <dbReference type="ARBA" id="ARBA00029757"/>
    </source>
</evidence>
<dbReference type="Pfam" id="PF02606">
    <property type="entry name" value="LpxK"/>
    <property type="match status" value="1"/>
</dbReference>
<keyword evidence="10 13" id="KW-0067">ATP-binding</keyword>
<dbReference type="PANTHER" id="PTHR42724">
    <property type="entry name" value="TETRAACYLDISACCHARIDE 4'-KINASE"/>
    <property type="match status" value="1"/>
</dbReference>
<evidence type="ECO:0000313" key="15">
    <source>
        <dbReference type="Proteomes" id="UP000694660"/>
    </source>
</evidence>
<sequence length="338" mass="35869">MAATAPQFWQRRGWRAIALRPLSLLFALLSAVRRLAYRCGLLARRSAPVPVVVVGNIAVGGSGKTPVVIWLAAQLQAQGFRPGIISRGHGGQVAQARCVVADDTADAVGDEPLLMARRTGCPVAVGRDRPAAAQVLCQQHHEVDVIISDDGLQHYALARTAEIVVIDERVLGNRWLLPAGPLREGIARAAQADLVLAHGPVSAGLTAQLGRVAQAPMTLVGAQFERIGQPGERVDASHFAGRAVHAVAGIGRPQRFFDQLAAMGLTVIPHAFPDHHVFVPADLAFGPGEAILMTEKDAVKCAAFAPDETWVFPVRASIPDAALQPLLETLSRHGRQAA</sequence>
<comment type="similarity">
    <text evidence="13">Belongs to the LpxK family.</text>
</comment>
<evidence type="ECO:0000256" key="1">
    <source>
        <dbReference type="ARBA" id="ARBA00002274"/>
    </source>
</evidence>
<evidence type="ECO:0000256" key="13">
    <source>
        <dbReference type="HAMAP-Rule" id="MF_00409"/>
    </source>
</evidence>
<keyword evidence="9 13" id="KW-0418">Kinase</keyword>
<evidence type="ECO:0000256" key="9">
    <source>
        <dbReference type="ARBA" id="ARBA00022777"/>
    </source>
</evidence>
<keyword evidence="6 13" id="KW-0441">Lipid A biosynthesis</keyword>
<protein>
    <recommendedName>
        <fullName evidence="4 13">Tetraacyldisaccharide 4'-kinase</fullName>
        <ecNumber evidence="3 13">2.7.1.130</ecNumber>
    </recommendedName>
    <alternativeName>
        <fullName evidence="12 13">Lipid A 4'-kinase</fullName>
    </alternativeName>
</protein>
<dbReference type="AlphaFoldDB" id="A0A944H754"/>
<dbReference type="GO" id="GO:0009244">
    <property type="term" value="P:lipopolysaccharide core region biosynthetic process"/>
    <property type="evidence" value="ECO:0007669"/>
    <property type="project" value="TreeGrafter"/>
</dbReference>
<evidence type="ECO:0000256" key="2">
    <source>
        <dbReference type="ARBA" id="ARBA00004870"/>
    </source>
</evidence>
<proteinExistence type="inferred from homology"/>
<dbReference type="EMBL" id="JAEKFT010000005">
    <property type="protein sequence ID" value="MBT0960863.1"/>
    <property type="molecule type" value="Genomic_DNA"/>
</dbReference>
<dbReference type="Proteomes" id="UP000694660">
    <property type="component" value="Unassembled WGS sequence"/>
</dbReference>
<keyword evidence="15" id="KW-1185">Reference proteome</keyword>